<gene>
    <name evidence="2" type="ORF">DCS_05941</name>
</gene>
<dbReference type="RefSeq" id="XP_040653344.1">
    <property type="nucleotide sequence ID" value="XM_040803240.1"/>
</dbReference>
<accession>A0A151GA78</accession>
<dbReference type="InParanoid" id="A0A151GA78"/>
<protein>
    <submittedName>
        <fullName evidence="2">Uncharacterized protein</fullName>
    </submittedName>
</protein>
<evidence type="ECO:0000313" key="2">
    <source>
        <dbReference type="EMBL" id="KYK53992.1"/>
    </source>
</evidence>
<dbReference type="GeneID" id="63718584"/>
<reference evidence="2 3" key="1">
    <citation type="journal article" date="2016" name="Sci. Rep.">
        <title>Insights into Adaptations to a Near-Obligate Nematode Endoparasitic Lifestyle from the Finished Genome of Drechmeria coniospora.</title>
        <authorList>
            <person name="Zhang L."/>
            <person name="Zhou Z."/>
            <person name="Guo Q."/>
            <person name="Fokkens L."/>
            <person name="Miskei M."/>
            <person name="Pocsi I."/>
            <person name="Zhang W."/>
            <person name="Chen M."/>
            <person name="Wang L."/>
            <person name="Sun Y."/>
            <person name="Donzelli B.G."/>
            <person name="Gibson D.M."/>
            <person name="Nelson D.R."/>
            <person name="Luo J.G."/>
            <person name="Rep M."/>
            <person name="Liu H."/>
            <person name="Yang S."/>
            <person name="Wang J."/>
            <person name="Krasnoff S.B."/>
            <person name="Xu Y."/>
            <person name="Molnar I."/>
            <person name="Lin M."/>
        </authorList>
    </citation>
    <scope>NUCLEOTIDE SEQUENCE [LARGE SCALE GENOMIC DNA]</scope>
    <source>
        <strain evidence="2 3">ARSEF 6962</strain>
    </source>
</reference>
<dbReference type="AlphaFoldDB" id="A0A151GA78"/>
<sequence>MPPSLLDAEGETPPIESLAGQAQALATGFAIYNYQSEPDEIPLGRTYPAPDPVPAPVTPPPLPPKKQKSKAVAAPSKQPKVMLGAPFDPPCLNCLRFAISGKGAFERSRESVGRSQQCVACCAGGYKCYPL</sequence>
<dbReference type="Proteomes" id="UP000076580">
    <property type="component" value="Chromosome 03"/>
</dbReference>
<evidence type="ECO:0000313" key="3">
    <source>
        <dbReference type="Proteomes" id="UP000076580"/>
    </source>
</evidence>
<organism evidence="2 3">
    <name type="scientific">Drechmeria coniospora</name>
    <name type="common">Nematophagous fungus</name>
    <name type="synonym">Meria coniospora</name>
    <dbReference type="NCBI Taxonomy" id="98403"/>
    <lineage>
        <taxon>Eukaryota</taxon>
        <taxon>Fungi</taxon>
        <taxon>Dikarya</taxon>
        <taxon>Ascomycota</taxon>
        <taxon>Pezizomycotina</taxon>
        <taxon>Sordariomycetes</taxon>
        <taxon>Hypocreomycetidae</taxon>
        <taxon>Hypocreales</taxon>
        <taxon>Ophiocordycipitaceae</taxon>
        <taxon>Drechmeria</taxon>
    </lineage>
</organism>
<name>A0A151GA78_DRECN</name>
<dbReference type="EMBL" id="LAYC01000003">
    <property type="protein sequence ID" value="KYK53992.1"/>
    <property type="molecule type" value="Genomic_DNA"/>
</dbReference>
<comment type="caution">
    <text evidence="2">The sequence shown here is derived from an EMBL/GenBank/DDBJ whole genome shotgun (WGS) entry which is preliminary data.</text>
</comment>
<keyword evidence="3" id="KW-1185">Reference proteome</keyword>
<proteinExistence type="predicted"/>
<feature type="compositionally biased region" description="Pro residues" evidence="1">
    <location>
        <begin position="49"/>
        <end position="64"/>
    </location>
</feature>
<evidence type="ECO:0000256" key="1">
    <source>
        <dbReference type="SAM" id="MobiDB-lite"/>
    </source>
</evidence>
<feature type="region of interest" description="Disordered" evidence="1">
    <location>
        <begin position="41"/>
        <end position="77"/>
    </location>
</feature>